<dbReference type="NCBIfam" id="TIGR00345">
    <property type="entry name" value="GET3_arsA_TRC40"/>
    <property type="match status" value="1"/>
</dbReference>
<dbReference type="PANTHER" id="PTHR10803:SF3">
    <property type="entry name" value="ATPASE GET3"/>
    <property type="match status" value="1"/>
</dbReference>
<feature type="region of interest" description="Disordered" evidence="2">
    <location>
        <begin position="1"/>
        <end position="56"/>
    </location>
</feature>
<organism evidence="4 5">
    <name type="scientific">Natrinema hispanicum</name>
    <dbReference type="NCBI Taxonomy" id="392421"/>
    <lineage>
        <taxon>Archaea</taxon>
        <taxon>Methanobacteriati</taxon>
        <taxon>Methanobacteriota</taxon>
        <taxon>Stenosarchaea group</taxon>
        <taxon>Halobacteria</taxon>
        <taxon>Halobacteriales</taxon>
        <taxon>Natrialbaceae</taxon>
        <taxon>Natrinema</taxon>
    </lineage>
</organism>
<dbReference type="InterPro" id="IPR016300">
    <property type="entry name" value="ATPase_ArsA/GET3"/>
</dbReference>
<comment type="similarity">
    <text evidence="1">Belongs to the arsA ATPase family.</text>
</comment>
<protein>
    <submittedName>
        <fullName evidence="4">Arsenite efflux ATP-binding protein ArsA</fullName>
    </submittedName>
</protein>
<dbReference type="Gene3D" id="3.40.50.300">
    <property type="entry name" value="P-loop containing nucleotide triphosphate hydrolases"/>
    <property type="match status" value="1"/>
</dbReference>
<evidence type="ECO:0000256" key="1">
    <source>
        <dbReference type="ARBA" id="ARBA00011040"/>
    </source>
</evidence>
<feature type="region of interest" description="Disordered" evidence="2">
    <location>
        <begin position="131"/>
        <end position="179"/>
    </location>
</feature>
<dbReference type="CDD" id="cd02035">
    <property type="entry name" value="ArsA"/>
    <property type="match status" value="1"/>
</dbReference>
<dbReference type="InterPro" id="IPR027417">
    <property type="entry name" value="P-loop_NTPase"/>
</dbReference>
<name>A0A1G6SI85_9EURY</name>
<evidence type="ECO:0000313" key="5">
    <source>
        <dbReference type="Proteomes" id="UP000324021"/>
    </source>
</evidence>
<dbReference type="Pfam" id="PF02374">
    <property type="entry name" value="ArsA_ATPase"/>
    <property type="match status" value="2"/>
</dbReference>
<feature type="domain" description="ArsA/GET3 Anion-transporting ATPase-like" evidence="3">
    <location>
        <begin position="191"/>
        <end position="407"/>
    </location>
</feature>
<keyword evidence="4" id="KW-0547">Nucleotide-binding</keyword>
<evidence type="ECO:0000256" key="2">
    <source>
        <dbReference type="SAM" id="MobiDB-lite"/>
    </source>
</evidence>
<feature type="compositionally biased region" description="Gly residues" evidence="2">
    <location>
        <begin position="153"/>
        <end position="179"/>
    </location>
</feature>
<dbReference type="EMBL" id="FMZP01000014">
    <property type="protein sequence ID" value="SDD16361.1"/>
    <property type="molecule type" value="Genomic_DNA"/>
</dbReference>
<dbReference type="GO" id="GO:0005524">
    <property type="term" value="F:ATP binding"/>
    <property type="evidence" value="ECO:0007669"/>
    <property type="project" value="UniProtKB-KW"/>
</dbReference>
<proteinExistence type="inferred from homology"/>
<evidence type="ECO:0000259" key="3">
    <source>
        <dbReference type="Pfam" id="PF02374"/>
    </source>
</evidence>
<feature type="compositionally biased region" description="Acidic residues" evidence="2">
    <location>
        <begin position="7"/>
        <end position="21"/>
    </location>
</feature>
<dbReference type="InterPro" id="IPR025723">
    <property type="entry name" value="ArsA/GET3_ATPase-like"/>
</dbReference>
<dbReference type="RefSeq" id="WP_149782350.1">
    <property type="nucleotide sequence ID" value="NZ_FMZP01000014.1"/>
</dbReference>
<accession>A0A1G6SI85</accession>
<feature type="compositionally biased region" description="Acidic residues" evidence="2">
    <location>
        <begin position="34"/>
        <end position="52"/>
    </location>
</feature>
<dbReference type="GO" id="GO:0016887">
    <property type="term" value="F:ATP hydrolysis activity"/>
    <property type="evidence" value="ECO:0007669"/>
    <property type="project" value="InterPro"/>
</dbReference>
<evidence type="ECO:0000313" key="4">
    <source>
        <dbReference type="EMBL" id="SDD16361.1"/>
    </source>
</evidence>
<gene>
    <name evidence="4" type="ORF">SAMN05192552_101431</name>
</gene>
<keyword evidence="4" id="KW-0067">ATP-binding</keyword>
<dbReference type="AlphaFoldDB" id="A0A1G6SI85"/>
<dbReference type="PANTHER" id="PTHR10803">
    <property type="entry name" value="ARSENICAL PUMP-DRIVING ATPASE ARSENITE-TRANSLOCATING ATPASE"/>
    <property type="match status" value="1"/>
</dbReference>
<sequence length="408" mass="44082">MSGIDVEPVEEDEETTMDSDDGGNTIEVTPTDSVDADEERDTIDVEPSDEPIDGPGYVLYGGKGGVGKTTMAAATALDSARAGTPTLVVSTDPAHSLSDTFDTDIPAEPGRIRDDIPLYAAEIDPEAAMERGETPFGSAGTETDEESPFPGDEGAGGASPFPGGEGADGGPLGGLGDMLGGESPMDALFGGAMPGADEAAAMQLLLEYMDDERFERVVVDTAPTGHTLRLLQLPEIMDTMMGRLMKFRQRIGGMLEGVKGMFGGQQQPEAENDLEDLEVLRERIERLRAALQDPARTDFRIVMIPEEMSVFESKRLRQQLQEFEIPVGTVVVNRVMEPLSNVTDDVEGEFLQPNLDDCEFCQRRWDVQQSALAEAQDLFRGTDVRRVPLFADEVRGEDMLAVVAACLR</sequence>
<feature type="domain" description="ArsA/GET3 Anion-transporting ATPase-like" evidence="3">
    <location>
        <begin position="57"/>
        <end position="131"/>
    </location>
</feature>
<dbReference type="SUPFAM" id="SSF52540">
    <property type="entry name" value="P-loop containing nucleoside triphosphate hydrolases"/>
    <property type="match status" value="1"/>
</dbReference>
<reference evidence="4 5" key="1">
    <citation type="submission" date="2016-10" db="EMBL/GenBank/DDBJ databases">
        <authorList>
            <person name="Varghese N."/>
            <person name="Submissions S."/>
        </authorList>
    </citation>
    <scope>NUCLEOTIDE SEQUENCE [LARGE SCALE GENOMIC DNA]</scope>
    <source>
        <strain evidence="4 5">CDM_1</strain>
    </source>
</reference>
<dbReference type="Proteomes" id="UP000324021">
    <property type="component" value="Unassembled WGS sequence"/>
</dbReference>